<evidence type="ECO:0008006" key="4">
    <source>
        <dbReference type="Google" id="ProtNLM"/>
    </source>
</evidence>
<sequence>MVGHWLAAFDGPELHLVPGGWNNLGIWILIMLTLFMQYHSTLYLARYSEKVVVPTAVVQFRPYMFVRHPIYVSTLLLFVTYFAALRAPMSVLFIVAVCMWYYGQKAKLEELMMSGLIVTLSDELGLAHDACDKLQKQNIVVLMKEEARCYGTMLVISNWKKDTGVESWLANSTVIGSLAFRYWSIH</sequence>
<evidence type="ECO:0000256" key="1">
    <source>
        <dbReference type="SAM" id="Phobius"/>
    </source>
</evidence>
<name>A0ABD2ZGD7_9GENT</name>
<evidence type="ECO:0000313" key="3">
    <source>
        <dbReference type="Proteomes" id="UP001630127"/>
    </source>
</evidence>
<dbReference type="Gene3D" id="1.20.120.1630">
    <property type="match status" value="1"/>
</dbReference>
<comment type="caution">
    <text evidence="2">The sequence shown here is derived from an EMBL/GenBank/DDBJ whole genome shotgun (WGS) entry which is preliminary data.</text>
</comment>
<keyword evidence="3" id="KW-1185">Reference proteome</keyword>
<keyword evidence="1" id="KW-1133">Transmembrane helix</keyword>
<dbReference type="PANTHER" id="PTHR12714">
    <property type="entry name" value="PROTEIN-S ISOPRENYLCYSTEINE O-METHYLTRANSFERASE"/>
    <property type="match status" value="1"/>
</dbReference>
<keyword evidence="1" id="KW-0472">Membrane</keyword>
<feature type="transmembrane region" description="Helical" evidence="1">
    <location>
        <begin position="24"/>
        <end position="45"/>
    </location>
</feature>
<feature type="transmembrane region" description="Helical" evidence="1">
    <location>
        <begin position="65"/>
        <end position="81"/>
    </location>
</feature>
<dbReference type="EMBL" id="JBJUIK010000009">
    <property type="protein sequence ID" value="KAL3518164.1"/>
    <property type="molecule type" value="Genomic_DNA"/>
</dbReference>
<dbReference type="GO" id="GO:0016740">
    <property type="term" value="F:transferase activity"/>
    <property type="evidence" value="ECO:0007669"/>
    <property type="project" value="UniProtKB-ARBA"/>
</dbReference>
<proteinExistence type="predicted"/>
<organism evidence="2 3">
    <name type="scientific">Cinchona calisaya</name>
    <dbReference type="NCBI Taxonomy" id="153742"/>
    <lineage>
        <taxon>Eukaryota</taxon>
        <taxon>Viridiplantae</taxon>
        <taxon>Streptophyta</taxon>
        <taxon>Embryophyta</taxon>
        <taxon>Tracheophyta</taxon>
        <taxon>Spermatophyta</taxon>
        <taxon>Magnoliopsida</taxon>
        <taxon>eudicotyledons</taxon>
        <taxon>Gunneridae</taxon>
        <taxon>Pentapetalae</taxon>
        <taxon>asterids</taxon>
        <taxon>lamiids</taxon>
        <taxon>Gentianales</taxon>
        <taxon>Rubiaceae</taxon>
        <taxon>Cinchonoideae</taxon>
        <taxon>Cinchoneae</taxon>
        <taxon>Cinchona</taxon>
    </lineage>
</organism>
<keyword evidence="1" id="KW-0812">Transmembrane</keyword>
<protein>
    <recommendedName>
        <fullName evidence="4">Protein-S-isoprenylcysteine O-methyltransferase</fullName>
    </recommendedName>
</protein>
<dbReference type="AlphaFoldDB" id="A0ABD2ZGD7"/>
<evidence type="ECO:0000313" key="2">
    <source>
        <dbReference type="EMBL" id="KAL3518164.1"/>
    </source>
</evidence>
<dbReference type="PANTHER" id="PTHR12714:SF11">
    <property type="entry name" value="PROTEIN C-TERMINAL S-ISOPRENYLCYSTEINE CARBOXYL O-METHYLTRANSFERASE"/>
    <property type="match status" value="1"/>
</dbReference>
<reference evidence="2 3" key="1">
    <citation type="submission" date="2024-11" db="EMBL/GenBank/DDBJ databases">
        <title>A near-complete genome assembly of Cinchona calisaya.</title>
        <authorList>
            <person name="Lian D.C."/>
            <person name="Zhao X.W."/>
            <person name="Wei L."/>
        </authorList>
    </citation>
    <scope>NUCLEOTIDE SEQUENCE [LARGE SCALE GENOMIC DNA]</scope>
    <source>
        <tissue evidence="2">Nenye</tissue>
    </source>
</reference>
<gene>
    <name evidence="2" type="ORF">ACH5RR_020753</name>
</gene>
<dbReference type="Proteomes" id="UP001630127">
    <property type="component" value="Unassembled WGS sequence"/>
</dbReference>
<accession>A0ABD2ZGD7</accession>